<reference evidence="1 2" key="1">
    <citation type="submission" date="2014-12" db="EMBL/GenBank/DDBJ databases">
        <title>Genome sequence of Flavobacterium anhuiense RCM74.</title>
        <authorList>
            <person name="Kim J.F."/>
            <person name="Song J.Y."/>
            <person name="Kwak M.-J."/>
            <person name="Lee S.-W."/>
        </authorList>
    </citation>
    <scope>NUCLEOTIDE SEQUENCE [LARGE SCALE GENOMIC DNA]</scope>
    <source>
        <strain evidence="1 2">RCM74</strain>
    </source>
</reference>
<dbReference type="AlphaFoldDB" id="A0A444VTT6"/>
<protein>
    <submittedName>
        <fullName evidence="1">Uncharacterized protein</fullName>
    </submittedName>
</protein>
<organism evidence="1 2">
    <name type="scientific">Flavobacterium anhuiense</name>
    <dbReference type="NCBI Taxonomy" id="459526"/>
    <lineage>
        <taxon>Bacteria</taxon>
        <taxon>Pseudomonadati</taxon>
        <taxon>Bacteroidota</taxon>
        <taxon>Flavobacteriia</taxon>
        <taxon>Flavobacteriales</taxon>
        <taxon>Flavobacteriaceae</taxon>
        <taxon>Flavobacterium</taxon>
    </lineage>
</organism>
<proteinExistence type="predicted"/>
<dbReference type="RefSeq" id="WP_129748809.1">
    <property type="nucleotide sequence ID" value="NZ_JUIV01000022.1"/>
</dbReference>
<evidence type="ECO:0000313" key="1">
    <source>
        <dbReference type="EMBL" id="RYJ36870.1"/>
    </source>
</evidence>
<dbReference type="OrthoDB" id="1376191at2"/>
<sequence>MFKHDLPTAVPTLHNLKKIIDDFLNESITLNSIEKIGAQSEFEMEVREIFKDYRNNSNVYDLDFQYKKLIQIVNDIRNLNLAVNNQIPEWLENELEAVFLKIRNILLVLEIESN</sequence>
<evidence type="ECO:0000313" key="2">
    <source>
        <dbReference type="Proteomes" id="UP000290433"/>
    </source>
</evidence>
<comment type="caution">
    <text evidence="1">The sequence shown here is derived from an EMBL/GenBank/DDBJ whole genome shotgun (WGS) entry which is preliminary data.</text>
</comment>
<dbReference type="Proteomes" id="UP000290433">
    <property type="component" value="Unassembled WGS sequence"/>
</dbReference>
<gene>
    <name evidence="1" type="ORF">NU08_4131</name>
</gene>
<accession>A0A444VTT6</accession>
<name>A0A444VTT6_9FLAO</name>
<dbReference type="EMBL" id="JUIV01000022">
    <property type="protein sequence ID" value="RYJ36870.1"/>
    <property type="molecule type" value="Genomic_DNA"/>
</dbReference>